<proteinExistence type="predicted"/>
<sequence length="86" mass="9647">MMYWYGHDMSGWGYAGMGIAMLIFWVLVIGGIAVAVKFALSDRDTTPRYESPSPQELLAQRFARGEIDENEYTNRLAALRASGARQ</sequence>
<evidence type="ECO:0000256" key="1">
    <source>
        <dbReference type="SAM" id="Phobius"/>
    </source>
</evidence>
<keyword evidence="1" id="KW-1133">Transmembrane helix</keyword>
<keyword evidence="1" id="KW-0812">Transmembrane</keyword>
<reference evidence="2 3" key="1">
    <citation type="submission" date="2019-12" db="EMBL/GenBank/DDBJ databases">
        <title>Nocardia sp. nov. ET3-3 isolated from soil.</title>
        <authorList>
            <person name="Kanchanasin P."/>
            <person name="Tanasupawat S."/>
            <person name="Yuki M."/>
            <person name="Kudo T."/>
        </authorList>
    </citation>
    <scope>NUCLEOTIDE SEQUENCE [LARGE SCALE GENOMIC DNA]</scope>
    <source>
        <strain evidence="2 3">ET3-3</strain>
    </source>
</reference>
<keyword evidence="3" id="KW-1185">Reference proteome</keyword>
<evidence type="ECO:0000313" key="2">
    <source>
        <dbReference type="EMBL" id="MVU78360.1"/>
    </source>
</evidence>
<accession>A0A7K1UVH0</accession>
<dbReference type="AlphaFoldDB" id="A0A7K1UVH0"/>
<dbReference type="Proteomes" id="UP000466794">
    <property type="component" value="Unassembled WGS sequence"/>
</dbReference>
<keyword evidence="1" id="KW-0472">Membrane</keyword>
<feature type="transmembrane region" description="Helical" evidence="1">
    <location>
        <begin position="12"/>
        <end position="40"/>
    </location>
</feature>
<gene>
    <name evidence="2" type="ORF">GPX89_14040</name>
</gene>
<evidence type="ECO:0000313" key="3">
    <source>
        <dbReference type="Proteomes" id="UP000466794"/>
    </source>
</evidence>
<name>A0A7K1UVH0_9NOCA</name>
<protein>
    <submittedName>
        <fullName evidence="2">SHOCT domain-containing protein</fullName>
    </submittedName>
</protein>
<dbReference type="EMBL" id="WRPP01000002">
    <property type="protein sequence ID" value="MVU78360.1"/>
    <property type="molecule type" value="Genomic_DNA"/>
</dbReference>
<organism evidence="2 3">
    <name type="scientific">Nocardia terrae</name>
    <dbReference type="NCBI Taxonomy" id="2675851"/>
    <lineage>
        <taxon>Bacteria</taxon>
        <taxon>Bacillati</taxon>
        <taxon>Actinomycetota</taxon>
        <taxon>Actinomycetes</taxon>
        <taxon>Mycobacteriales</taxon>
        <taxon>Nocardiaceae</taxon>
        <taxon>Nocardia</taxon>
    </lineage>
</organism>
<comment type="caution">
    <text evidence="2">The sequence shown here is derived from an EMBL/GenBank/DDBJ whole genome shotgun (WGS) entry which is preliminary data.</text>
</comment>